<feature type="domain" description="TNase-like" evidence="2">
    <location>
        <begin position="36"/>
        <end position="157"/>
    </location>
</feature>
<keyword evidence="3" id="KW-0614">Plasmid</keyword>
<name>A0AA44EH64_9HYPH</name>
<dbReference type="Pfam" id="PF00565">
    <property type="entry name" value="SNase"/>
    <property type="match status" value="1"/>
</dbReference>
<evidence type="ECO:0000313" key="4">
    <source>
        <dbReference type="Proteomes" id="UP001155820"/>
    </source>
</evidence>
<dbReference type="InterPro" id="IPR035437">
    <property type="entry name" value="SNase_OB-fold_sf"/>
</dbReference>
<proteinExistence type="predicted"/>
<dbReference type="InterPro" id="IPR016071">
    <property type="entry name" value="Staphylococal_nuclease_OB-fold"/>
</dbReference>
<dbReference type="SUPFAM" id="SSF50199">
    <property type="entry name" value="Staphylococcal nuclease"/>
    <property type="match status" value="1"/>
</dbReference>
<sequence length="208" mass="22684">MKVITISMILLALAPTGSLGQARSSDIPRQIFGKVQVIDGTTFDFIKSRQLVRLAGFEAPRLKQVATSDGIAWPAGEVTRAWMILRTLGQDVNCAPIGRDTNNNLIAHCFVGETNLAETAIAEGIGYAFNYPNEPQIPAYFDIERRARGLGFGIWSSADLSPPWLNNVSQVPLEQSDGQAQASEEHRPLPLSSFPTAPCPSRECMEVK</sequence>
<accession>A0AA44EH64</accession>
<dbReference type="PROSITE" id="PS50830">
    <property type="entry name" value="TNASE_3"/>
    <property type="match status" value="1"/>
</dbReference>
<dbReference type="Gene3D" id="2.40.50.90">
    <property type="match status" value="1"/>
</dbReference>
<evidence type="ECO:0000259" key="2">
    <source>
        <dbReference type="PROSITE" id="PS50830"/>
    </source>
</evidence>
<organism evidence="3 4">
    <name type="scientific">Agrobacterium pusense</name>
    <dbReference type="NCBI Taxonomy" id="648995"/>
    <lineage>
        <taxon>Bacteria</taxon>
        <taxon>Pseudomonadati</taxon>
        <taxon>Pseudomonadota</taxon>
        <taxon>Alphaproteobacteria</taxon>
        <taxon>Hyphomicrobiales</taxon>
        <taxon>Rhizobiaceae</taxon>
        <taxon>Rhizobium/Agrobacterium group</taxon>
        <taxon>Agrobacterium</taxon>
    </lineage>
</organism>
<keyword evidence="4" id="KW-1185">Reference proteome</keyword>
<reference evidence="3" key="1">
    <citation type="submission" date="2019-07" db="EMBL/GenBank/DDBJ databases">
        <title>FDA dAtabase for Regulatory Grade micrObial Sequences (FDA-ARGOS): Supporting development and validation of Infectious Disease Dx tests.</title>
        <authorList>
            <person name="Bachman M."/>
            <person name="Young C."/>
            <person name="Tallon L."/>
            <person name="Sadzewicz L."/>
            <person name="Vavikolanu K."/>
            <person name="Mehta A."/>
            <person name="Aluvathingal J."/>
            <person name="Nadendla S."/>
            <person name="Nandy P."/>
            <person name="Geyer C."/>
            <person name="Yan Y."/>
            <person name="Sichtig H."/>
        </authorList>
    </citation>
    <scope>NUCLEOTIDE SEQUENCE</scope>
    <source>
        <strain evidence="3">FDAARGOS_618</strain>
        <plasmid evidence="3">unnamed5</plasmid>
    </source>
</reference>
<geneLocation type="plasmid" evidence="3">
    <name>unnamed5</name>
</geneLocation>
<protein>
    <submittedName>
        <fullName evidence="3">Thermonuclease family protein</fullName>
    </submittedName>
</protein>
<dbReference type="AlphaFoldDB" id="A0AA44EH64"/>
<evidence type="ECO:0000313" key="3">
    <source>
        <dbReference type="EMBL" id="NRF18363.1"/>
    </source>
</evidence>
<dbReference type="SMART" id="SM00318">
    <property type="entry name" value="SNc"/>
    <property type="match status" value="1"/>
</dbReference>
<dbReference type="EMBL" id="JABRWM010000005">
    <property type="protein sequence ID" value="NRF18363.1"/>
    <property type="molecule type" value="Genomic_DNA"/>
</dbReference>
<dbReference type="RefSeq" id="WP_172873277.1">
    <property type="nucleotide sequence ID" value="NZ_JABRWL010000003.1"/>
</dbReference>
<feature type="region of interest" description="Disordered" evidence="1">
    <location>
        <begin position="174"/>
        <end position="195"/>
    </location>
</feature>
<dbReference type="Proteomes" id="UP001155820">
    <property type="component" value="Unassembled WGS sequence"/>
</dbReference>
<evidence type="ECO:0000256" key="1">
    <source>
        <dbReference type="SAM" id="MobiDB-lite"/>
    </source>
</evidence>
<gene>
    <name evidence="3" type="ORF">FOB26_04445</name>
</gene>
<comment type="caution">
    <text evidence="3">The sequence shown here is derived from an EMBL/GenBank/DDBJ whole genome shotgun (WGS) entry which is preliminary data.</text>
</comment>